<accession>A0A835DC63</accession>
<dbReference type="Proteomes" id="UP000655225">
    <property type="component" value="Unassembled WGS sequence"/>
</dbReference>
<evidence type="ECO:0000256" key="5">
    <source>
        <dbReference type="ARBA" id="ARBA00022801"/>
    </source>
</evidence>
<feature type="compositionally biased region" description="Basic and acidic residues" evidence="8">
    <location>
        <begin position="1"/>
        <end position="12"/>
    </location>
</feature>
<feature type="region of interest" description="Disordered" evidence="8">
    <location>
        <begin position="1"/>
        <end position="26"/>
    </location>
</feature>
<name>A0A835DC63_TETSI</name>
<sequence length="671" mass="74501">MSQNRERFKSDTVETGEANGVAPGSCGGLESLELRVSGSTQRVTQENGFPTGDHRSSRFSGFGVSKAVTDVGRAIKIMEKGEYYCLIENEYGNVISSYGDVGKTYLNWCANTAESLDIGVPWIMCQENDAPQPMINTCNGWYYDSFTPNNPNSPKMWTANWTGWFKGWGSKDPHRTAEDVAFAVGRFFQVGGTFQNYYMYHGGTNFGRTARRPYIATSYDYDAPLDEYGNLNQPKWGHLKELHLILKSMEKILTHGDVNTIDYGNSVSVTVYTLNETSSCFFGNANWTSDGNITFQGNQYTVPAWSVTILPDCKKEVYNTARVNTQTSVMVKKINRVKMNLSASNGYGGLRSSKILFFMVRDPLLQINFMEQKAVANDAIHIDGNDLNCGKEMTLKVNTTGPVLHAYVNGKYLDGISSFVFEKEAKMKPGRNQITLLSVTVGLKNYGAKFDLVQAGIVGLVELVGHRRDDEYIISNKWVYKVGLNGEEKQLTALNQGMILLCLTWKGWVKNMLGVNGESIGRFWPSFLADEDGCADTCNFRRAYDNNKCVTNCGQPSQIWYHVPRSFLQINGTNTLVLFEEMGINPSLVNFQTVTVGSACGNVYEGNKLELSCHGGQTISDIRFASFGDPQGTCGSFKEGSCTAKNSLSTIQKVVFEEESHCCLGLEQCQE</sequence>
<dbReference type="OMA" id="MSLRVNC"/>
<organism evidence="10 11">
    <name type="scientific">Tetracentron sinense</name>
    <name type="common">Spur-leaf</name>
    <dbReference type="NCBI Taxonomy" id="13715"/>
    <lineage>
        <taxon>Eukaryota</taxon>
        <taxon>Viridiplantae</taxon>
        <taxon>Streptophyta</taxon>
        <taxon>Embryophyta</taxon>
        <taxon>Tracheophyta</taxon>
        <taxon>Spermatophyta</taxon>
        <taxon>Magnoliopsida</taxon>
        <taxon>Trochodendrales</taxon>
        <taxon>Trochodendraceae</taxon>
        <taxon>Tetracentron</taxon>
    </lineage>
</organism>
<evidence type="ECO:0000313" key="10">
    <source>
        <dbReference type="EMBL" id="KAF8397786.1"/>
    </source>
</evidence>
<dbReference type="SUPFAM" id="SSF51445">
    <property type="entry name" value="(Trans)glycosidases"/>
    <property type="match status" value="1"/>
</dbReference>
<dbReference type="Pfam" id="PF17834">
    <property type="entry name" value="GHD"/>
    <property type="match status" value="1"/>
</dbReference>
<dbReference type="InterPro" id="IPR017853">
    <property type="entry name" value="GH"/>
</dbReference>
<evidence type="ECO:0000256" key="3">
    <source>
        <dbReference type="ARBA" id="ARBA00012756"/>
    </source>
</evidence>
<keyword evidence="11" id="KW-1185">Reference proteome</keyword>
<keyword evidence="5" id="KW-0378">Hydrolase</keyword>
<evidence type="ECO:0000313" key="11">
    <source>
        <dbReference type="Proteomes" id="UP000655225"/>
    </source>
</evidence>
<dbReference type="GO" id="GO:0030246">
    <property type="term" value="F:carbohydrate binding"/>
    <property type="evidence" value="ECO:0007669"/>
    <property type="project" value="InterPro"/>
</dbReference>
<dbReference type="Pfam" id="PF21467">
    <property type="entry name" value="BetaGal_gal-bd"/>
    <property type="match status" value="1"/>
</dbReference>
<dbReference type="InterPro" id="IPR031330">
    <property type="entry name" value="Gly_Hdrlase_35_cat"/>
</dbReference>
<proteinExistence type="inferred from homology"/>
<dbReference type="InterPro" id="IPR041392">
    <property type="entry name" value="GHD"/>
</dbReference>
<evidence type="ECO:0000256" key="6">
    <source>
        <dbReference type="ARBA" id="ARBA00023295"/>
    </source>
</evidence>
<dbReference type="EMBL" id="JABCRI010000011">
    <property type="protein sequence ID" value="KAF8397786.1"/>
    <property type="molecule type" value="Genomic_DNA"/>
</dbReference>
<dbReference type="PROSITE" id="PS50228">
    <property type="entry name" value="SUEL_LECTIN"/>
    <property type="match status" value="1"/>
</dbReference>
<dbReference type="EC" id="3.2.1.23" evidence="3"/>
<dbReference type="FunFam" id="2.60.120.260:FF:000142">
    <property type="entry name" value="Beta-galactosidase"/>
    <property type="match status" value="1"/>
</dbReference>
<evidence type="ECO:0000256" key="7">
    <source>
        <dbReference type="RuleBase" id="RU003679"/>
    </source>
</evidence>
<evidence type="ECO:0000256" key="2">
    <source>
        <dbReference type="ARBA" id="ARBA00009809"/>
    </source>
</evidence>
<dbReference type="GO" id="GO:0004565">
    <property type="term" value="F:beta-galactosidase activity"/>
    <property type="evidence" value="ECO:0007669"/>
    <property type="project" value="UniProtKB-EC"/>
</dbReference>
<dbReference type="CDD" id="cd22842">
    <property type="entry name" value="Gal_Rha_Lectin_BGal"/>
    <property type="match status" value="1"/>
</dbReference>
<evidence type="ECO:0000256" key="1">
    <source>
        <dbReference type="ARBA" id="ARBA00001412"/>
    </source>
</evidence>
<dbReference type="InterPro" id="IPR008979">
    <property type="entry name" value="Galactose-bd-like_sf"/>
</dbReference>
<reference evidence="10 11" key="1">
    <citation type="submission" date="2020-04" db="EMBL/GenBank/DDBJ databases">
        <title>Plant Genome Project.</title>
        <authorList>
            <person name="Zhang R.-G."/>
        </authorList>
    </citation>
    <scope>NUCLEOTIDE SEQUENCE [LARGE SCALE GENOMIC DNA]</scope>
    <source>
        <strain evidence="10">YNK0</strain>
        <tissue evidence="10">Leaf</tissue>
    </source>
</reference>
<comment type="similarity">
    <text evidence="2 7">Belongs to the glycosyl hydrolase 35 family.</text>
</comment>
<dbReference type="Gene3D" id="3.20.20.80">
    <property type="entry name" value="Glycosidases"/>
    <property type="match status" value="1"/>
</dbReference>
<evidence type="ECO:0000256" key="4">
    <source>
        <dbReference type="ARBA" id="ARBA00022729"/>
    </source>
</evidence>
<dbReference type="InterPro" id="IPR001944">
    <property type="entry name" value="Glycoside_Hdrlase_35"/>
</dbReference>
<protein>
    <recommendedName>
        <fullName evidence="3">beta-galactosidase</fullName>
        <ecNumber evidence="3">3.2.1.23</ecNumber>
    </recommendedName>
</protein>
<evidence type="ECO:0000256" key="8">
    <source>
        <dbReference type="SAM" id="MobiDB-lite"/>
    </source>
</evidence>
<dbReference type="InterPro" id="IPR048913">
    <property type="entry name" value="BetaGal_gal-bd"/>
</dbReference>
<dbReference type="PRINTS" id="PR00742">
    <property type="entry name" value="GLHYDRLASE35"/>
</dbReference>
<keyword evidence="4" id="KW-0732">Signal</keyword>
<dbReference type="AlphaFoldDB" id="A0A835DC63"/>
<feature type="domain" description="SUEL-type lectin" evidence="9">
    <location>
        <begin position="603"/>
        <end position="671"/>
    </location>
</feature>
<gene>
    <name evidence="10" type="ORF">HHK36_016709</name>
</gene>
<dbReference type="PANTHER" id="PTHR23421">
    <property type="entry name" value="BETA-GALACTOSIDASE RELATED"/>
    <property type="match status" value="1"/>
</dbReference>
<dbReference type="Pfam" id="PF01301">
    <property type="entry name" value="Glyco_hydro_35"/>
    <property type="match status" value="1"/>
</dbReference>
<dbReference type="SUPFAM" id="SSF49785">
    <property type="entry name" value="Galactose-binding domain-like"/>
    <property type="match status" value="1"/>
</dbReference>
<evidence type="ECO:0000259" key="9">
    <source>
        <dbReference type="PROSITE" id="PS50228"/>
    </source>
</evidence>
<comment type="catalytic activity">
    <reaction evidence="1">
        <text>Hydrolysis of terminal non-reducing beta-D-galactose residues in beta-D-galactosides.</text>
        <dbReference type="EC" id="3.2.1.23"/>
    </reaction>
</comment>
<keyword evidence="6" id="KW-0326">Glycosidase</keyword>
<dbReference type="GO" id="GO:0005975">
    <property type="term" value="P:carbohydrate metabolic process"/>
    <property type="evidence" value="ECO:0007669"/>
    <property type="project" value="InterPro"/>
</dbReference>
<dbReference type="InterPro" id="IPR000922">
    <property type="entry name" value="Lectin_gal-bd_dom"/>
</dbReference>
<dbReference type="OrthoDB" id="1657402at2759"/>
<comment type="caution">
    <text evidence="10">The sequence shown here is derived from an EMBL/GenBank/DDBJ whole genome shotgun (WGS) entry which is preliminary data.</text>
</comment>